<dbReference type="RefSeq" id="WP_138398889.1">
    <property type="nucleotide sequence ID" value="NZ_JBAFVI010000001.1"/>
</dbReference>
<dbReference type="Gene3D" id="3.40.50.2000">
    <property type="entry name" value="Glycogen Phosphorylase B"/>
    <property type="match status" value="2"/>
</dbReference>
<sequence>MRVLVATDAWHPQINGVVRSLEYTAHEAAALGAELEFLSPQGFRSIPMPSYNEIRLALATPRMIMRRIEAMQPDFVHIATEGPIGILVRRACIASRRTFTTSYHTKFPEYLSARAPVPERLTYAWLRSFHNAGGGVMVSTATLERDLEARGFKRLMRWSRGVDAELFRPRPEATLNLPRPVYLFVGRVAVEKNIEAFLELDLPGSKVVVGGGPALNSLKERFPAAHFLGPKEGEDLAQVYAACDVFCFPSRTDTFGIVLLEALASGLPVAAYPVTGPTDVLEDATEPVGVLDNDLRTACLKALELSPAAARRFALRYTWRESARQFIDNVLIAHDIGPIARRYRLRRRRRIASGA</sequence>
<name>A0A6C1KIF1_XANAU</name>
<comment type="caution">
    <text evidence="2">The sequence shown here is derived from an EMBL/GenBank/DDBJ whole genome shotgun (WGS) entry which is preliminary data.</text>
</comment>
<dbReference type="Pfam" id="PF13439">
    <property type="entry name" value="Glyco_transf_4"/>
    <property type="match status" value="1"/>
</dbReference>
<dbReference type="GeneID" id="95773352"/>
<protein>
    <submittedName>
        <fullName evidence="2">Glycosyltransferase family 1 protein</fullName>
    </submittedName>
</protein>
<dbReference type="InterPro" id="IPR028098">
    <property type="entry name" value="Glyco_trans_4-like_N"/>
</dbReference>
<dbReference type="Pfam" id="PF13692">
    <property type="entry name" value="Glyco_trans_1_4"/>
    <property type="match status" value="1"/>
</dbReference>
<dbReference type="SUPFAM" id="SSF53756">
    <property type="entry name" value="UDP-Glycosyltransferase/glycogen phosphorylase"/>
    <property type="match status" value="1"/>
</dbReference>
<keyword evidence="2" id="KW-0808">Transferase</keyword>
<dbReference type="PANTHER" id="PTHR45947:SF3">
    <property type="entry name" value="SULFOQUINOVOSYL TRANSFERASE SQD2"/>
    <property type="match status" value="1"/>
</dbReference>
<dbReference type="EMBL" id="VAUP01000015">
    <property type="protein sequence ID" value="TLX43980.1"/>
    <property type="molecule type" value="Genomic_DNA"/>
</dbReference>
<evidence type="ECO:0000313" key="3">
    <source>
        <dbReference type="Proteomes" id="UP000305131"/>
    </source>
</evidence>
<feature type="domain" description="Glycosyltransferase subfamily 4-like N-terminal" evidence="1">
    <location>
        <begin position="14"/>
        <end position="165"/>
    </location>
</feature>
<proteinExistence type="predicted"/>
<evidence type="ECO:0000259" key="1">
    <source>
        <dbReference type="Pfam" id="PF13439"/>
    </source>
</evidence>
<accession>A0A6C1KIF1</accession>
<evidence type="ECO:0000313" key="2">
    <source>
        <dbReference type="EMBL" id="TLX43980.1"/>
    </source>
</evidence>
<reference evidence="2 3" key="1">
    <citation type="submission" date="2019-05" db="EMBL/GenBank/DDBJ databases">
        <authorList>
            <person name="Zhou X."/>
        </authorList>
    </citation>
    <scope>NUCLEOTIDE SEQUENCE [LARGE SCALE GENOMIC DNA]</scope>
    <source>
        <strain evidence="2 3">DSM 432</strain>
    </source>
</reference>
<dbReference type="PANTHER" id="PTHR45947">
    <property type="entry name" value="SULFOQUINOVOSYL TRANSFERASE SQD2"/>
    <property type="match status" value="1"/>
</dbReference>
<gene>
    <name evidence="2" type="ORF">FBQ73_07785</name>
</gene>
<dbReference type="CDD" id="cd03814">
    <property type="entry name" value="GT4-like"/>
    <property type="match status" value="1"/>
</dbReference>
<dbReference type="AlphaFoldDB" id="A0A6C1KIF1"/>
<dbReference type="GO" id="GO:0016757">
    <property type="term" value="F:glycosyltransferase activity"/>
    <property type="evidence" value="ECO:0007669"/>
    <property type="project" value="InterPro"/>
</dbReference>
<organism evidence="2 3">
    <name type="scientific">Xanthobacter autotrophicus</name>
    <dbReference type="NCBI Taxonomy" id="280"/>
    <lineage>
        <taxon>Bacteria</taxon>
        <taxon>Pseudomonadati</taxon>
        <taxon>Pseudomonadota</taxon>
        <taxon>Alphaproteobacteria</taxon>
        <taxon>Hyphomicrobiales</taxon>
        <taxon>Xanthobacteraceae</taxon>
        <taxon>Xanthobacter</taxon>
    </lineage>
</organism>
<dbReference type="InterPro" id="IPR050194">
    <property type="entry name" value="Glycosyltransferase_grp1"/>
</dbReference>
<dbReference type="OrthoDB" id="9802525at2"/>
<dbReference type="Proteomes" id="UP000305131">
    <property type="component" value="Unassembled WGS sequence"/>
</dbReference>